<evidence type="ECO:0000313" key="3">
    <source>
        <dbReference type="Proteomes" id="UP000054928"/>
    </source>
</evidence>
<dbReference type="OrthoDB" id="168271at2759"/>
<feature type="compositionally biased region" description="Basic and acidic residues" evidence="1">
    <location>
        <begin position="140"/>
        <end position="165"/>
    </location>
</feature>
<organism evidence="2 3">
    <name type="scientific">Plasmopara halstedii</name>
    <name type="common">Downy mildew of sunflower</name>
    <dbReference type="NCBI Taxonomy" id="4781"/>
    <lineage>
        <taxon>Eukaryota</taxon>
        <taxon>Sar</taxon>
        <taxon>Stramenopiles</taxon>
        <taxon>Oomycota</taxon>
        <taxon>Peronosporomycetes</taxon>
        <taxon>Peronosporales</taxon>
        <taxon>Peronosporaceae</taxon>
        <taxon>Plasmopara</taxon>
    </lineage>
</organism>
<feature type="compositionally biased region" description="Low complexity" evidence="1">
    <location>
        <begin position="477"/>
        <end position="490"/>
    </location>
</feature>
<feature type="region of interest" description="Disordered" evidence="1">
    <location>
        <begin position="82"/>
        <end position="184"/>
    </location>
</feature>
<protein>
    <submittedName>
        <fullName evidence="2">Uncharacterized protein</fullName>
    </submittedName>
</protein>
<feature type="compositionally biased region" description="Basic residues" evidence="1">
    <location>
        <begin position="505"/>
        <end position="525"/>
    </location>
</feature>
<keyword evidence="3" id="KW-1185">Reference proteome</keyword>
<reference evidence="3" key="1">
    <citation type="submission" date="2014-09" db="EMBL/GenBank/DDBJ databases">
        <authorList>
            <person name="Sharma Rahul"/>
            <person name="Thines Marco"/>
        </authorList>
    </citation>
    <scope>NUCLEOTIDE SEQUENCE [LARGE SCALE GENOMIC DNA]</scope>
</reference>
<dbReference type="GeneID" id="36401154"/>
<feature type="compositionally biased region" description="Basic and acidic residues" evidence="1">
    <location>
        <begin position="491"/>
        <end position="504"/>
    </location>
</feature>
<accession>A0A0P1B3Y4</accession>
<feature type="compositionally biased region" description="Basic residues" evidence="1">
    <location>
        <begin position="580"/>
        <end position="595"/>
    </location>
</feature>
<evidence type="ECO:0000313" key="2">
    <source>
        <dbReference type="EMBL" id="CEG48269.1"/>
    </source>
</evidence>
<feature type="compositionally biased region" description="Basic and acidic residues" evidence="1">
    <location>
        <begin position="407"/>
        <end position="419"/>
    </location>
</feature>
<dbReference type="AlphaFoldDB" id="A0A0P1B3Y4"/>
<proteinExistence type="predicted"/>
<feature type="compositionally biased region" description="Polar residues" evidence="1">
    <location>
        <begin position="127"/>
        <end position="138"/>
    </location>
</feature>
<feature type="region of interest" description="Disordered" evidence="1">
    <location>
        <begin position="216"/>
        <end position="254"/>
    </location>
</feature>
<evidence type="ECO:0000256" key="1">
    <source>
        <dbReference type="SAM" id="MobiDB-lite"/>
    </source>
</evidence>
<dbReference type="EMBL" id="CCYD01002918">
    <property type="protein sequence ID" value="CEG48269.1"/>
    <property type="molecule type" value="Genomic_DNA"/>
</dbReference>
<name>A0A0P1B3Y4_PLAHL</name>
<dbReference type="RefSeq" id="XP_024584638.1">
    <property type="nucleotide sequence ID" value="XM_024719328.1"/>
</dbReference>
<feature type="compositionally biased region" description="Basic and acidic residues" evidence="1">
    <location>
        <begin position="82"/>
        <end position="92"/>
    </location>
</feature>
<feature type="compositionally biased region" description="Basic residues" evidence="1">
    <location>
        <begin position="105"/>
        <end position="117"/>
    </location>
</feature>
<sequence>METLPLLDEAITYLQAEIAALRAGEKDSILPSLAVAVAAGEAPLPEPQFTPLLARWTPRASSFSTELAALVDQFEAAKRREMENEIKREKSDANLPVHSALQRVRGQRTRPRTRPRRRFEDPDTGDASPSASDGTPTASPREDVGVNIEKNMKVEENEEEKKIEKEVDDQMMEEKKEEKEEKIEEIKSKEVKVNETKNVGTEKFDVQEQCENMKRDKEAQAKMNEDDKMKTEGSGREEEKNEKQVVKAKNPEKEEAEAALASLKSLRKSMLLDVLSKIVSVAKSKGVDPAIFTKDGIEISPNEKKVDLKTIQERVASGIVCEWAQFAEQVNLFCQHVVTNAEQREQAEARRKGVELLHFARTLTETLRKASVKKEMILLQKIQDAEEAAAAREKACINDSEKFKYKNDKEDEHVEEQKFKPTNGDDLNMTVKNEDTRPSLLTPTRALRQIRQRPSLPCDSIEHSPSPLTKKRIRDTSISAASASEDASGSESHDASTSDADVKSRGRVKSSKTSAKRTPTRRRRLSIPATRTSSRQQKRRAAAAAAAAVDSGDEGGSGGEVLMSLDEKEEGEGENDDKKKKVKSKVKKKVSRNKR</sequence>
<dbReference type="OMA" id="EKACIND"/>
<feature type="region of interest" description="Disordered" evidence="1">
    <location>
        <begin position="407"/>
        <end position="595"/>
    </location>
</feature>
<feature type="compositionally biased region" description="Basic and acidic residues" evidence="1">
    <location>
        <begin position="172"/>
        <end position="184"/>
    </location>
</feature>
<dbReference type="Proteomes" id="UP000054928">
    <property type="component" value="Unassembled WGS sequence"/>
</dbReference>
<feature type="compositionally biased region" description="Basic and acidic residues" evidence="1">
    <location>
        <begin position="216"/>
        <end position="253"/>
    </location>
</feature>